<evidence type="ECO:0000256" key="1">
    <source>
        <dbReference type="SAM" id="Phobius"/>
    </source>
</evidence>
<proteinExistence type="predicted"/>
<evidence type="ECO:0000313" key="2">
    <source>
        <dbReference type="EMBL" id="HIZ40361.1"/>
    </source>
</evidence>
<feature type="transmembrane region" description="Helical" evidence="1">
    <location>
        <begin position="113"/>
        <end position="136"/>
    </location>
</feature>
<gene>
    <name evidence="2" type="ORF">H9968_10670</name>
</gene>
<dbReference type="AlphaFoldDB" id="A0A9D2ENI2"/>
<organism evidence="2 3">
    <name type="scientific">Candidatus Anaerobutyricum stercoris</name>
    <dbReference type="NCBI Taxonomy" id="2838457"/>
    <lineage>
        <taxon>Bacteria</taxon>
        <taxon>Bacillati</taxon>
        <taxon>Bacillota</taxon>
        <taxon>Clostridia</taxon>
        <taxon>Lachnospirales</taxon>
        <taxon>Lachnospiraceae</taxon>
        <taxon>Anaerobutyricum</taxon>
    </lineage>
</organism>
<feature type="transmembrane region" description="Helical" evidence="1">
    <location>
        <begin position="148"/>
        <end position="169"/>
    </location>
</feature>
<sequence>MKGGIHLKRTSIGGQAVMEGVMMKNMEQYAVAVRKPNNEIEVMKGEYESLGNRYAICRVPIIRGVVTFVESLYIGMKTLAFSSSFYEEEEEEREPGRFEKALTRIFGDKLESVIMGLTIMVSVILAVGIFMLLPFYLSSLLEGVIASYTVRTLIEGVIRVGIFLLYIWLISKMEDIRRVFMYHGAEHKTINCLEHGEDLTPENIRKYSRFHKRCGTSFLLIVMIVSIIVFLFIRVDQALLKMLLRVLLVPLIAGISYEFIRLAGRSDSKIMDILSRPGMSLQYFTTKEPDDKMLEVAIASVEGVFDWREYVKAMRNGELED</sequence>
<dbReference type="InterPro" id="IPR010787">
    <property type="entry name" value="DUF1385"/>
</dbReference>
<keyword evidence="1" id="KW-1133">Transmembrane helix</keyword>
<reference evidence="2" key="1">
    <citation type="journal article" date="2021" name="PeerJ">
        <title>Extensive microbial diversity within the chicken gut microbiome revealed by metagenomics and culture.</title>
        <authorList>
            <person name="Gilroy R."/>
            <person name="Ravi A."/>
            <person name="Getino M."/>
            <person name="Pursley I."/>
            <person name="Horton D.L."/>
            <person name="Alikhan N.F."/>
            <person name="Baker D."/>
            <person name="Gharbi K."/>
            <person name="Hall N."/>
            <person name="Watson M."/>
            <person name="Adriaenssens E.M."/>
            <person name="Foster-Nyarko E."/>
            <person name="Jarju S."/>
            <person name="Secka A."/>
            <person name="Antonio M."/>
            <person name="Oren A."/>
            <person name="Chaudhuri R.R."/>
            <person name="La Ragione R."/>
            <person name="Hildebrand F."/>
            <person name="Pallen M.J."/>
        </authorList>
    </citation>
    <scope>NUCLEOTIDE SEQUENCE</scope>
    <source>
        <strain evidence="2">CHK179-28034</strain>
    </source>
</reference>
<reference evidence="2" key="2">
    <citation type="submission" date="2021-04" db="EMBL/GenBank/DDBJ databases">
        <authorList>
            <person name="Gilroy R."/>
        </authorList>
    </citation>
    <scope>NUCLEOTIDE SEQUENCE</scope>
    <source>
        <strain evidence="2">CHK179-28034</strain>
    </source>
</reference>
<dbReference type="Proteomes" id="UP000824049">
    <property type="component" value="Unassembled WGS sequence"/>
</dbReference>
<dbReference type="PANTHER" id="PTHR42867">
    <property type="entry name" value="MEMBRANE PROTEIN-RELATED"/>
    <property type="match status" value="1"/>
</dbReference>
<dbReference type="PANTHER" id="PTHR42867:SF1">
    <property type="entry name" value="MEMBRANE PROTEIN-RELATED"/>
    <property type="match status" value="1"/>
</dbReference>
<comment type="caution">
    <text evidence="2">The sequence shown here is derived from an EMBL/GenBank/DDBJ whole genome shotgun (WGS) entry which is preliminary data.</text>
</comment>
<keyword evidence="1" id="KW-0812">Transmembrane</keyword>
<name>A0A9D2ENI2_9FIRM</name>
<dbReference type="EMBL" id="DXBR01000098">
    <property type="protein sequence ID" value="HIZ40361.1"/>
    <property type="molecule type" value="Genomic_DNA"/>
</dbReference>
<dbReference type="Pfam" id="PF07136">
    <property type="entry name" value="DUF1385"/>
    <property type="match status" value="1"/>
</dbReference>
<evidence type="ECO:0000313" key="3">
    <source>
        <dbReference type="Proteomes" id="UP000824049"/>
    </source>
</evidence>
<feature type="transmembrane region" description="Helical" evidence="1">
    <location>
        <begin position="239"/>
        <end position="260"/>
    </location>
</feature>
<feature type="transmembrane region" description="Helical" evidence="1">
    <location>
        <begin position="214"/>
        <end position="233"/>
    </location>
</feature>
<keyword evidence="1" id="KW-0472">Membrane</keyword>
<accession>A0A9D2ENI2</accession>
<protein>
    <submittedName>
        <fullName evidence="2">DUF1385 domain-containing protein</fullName>
    </submittedName>
</protein>